<feature type="transmembrane region" description="Helical" evidence="1">
    <location>
        <begin position="90"/>
        <end position="111"/>
    </location>
</feature>
<evidence type="ECO:0000313" key="3">
    <source>
        <dbReference type="Proteomes" id="UP000663918"/>
    </source>
</evidence>
<sequence>MPFDIRSRPLAYARLAGAIYLVVIVAGALAEGIVMNTVTVPGDDAGTIRAILAHSSLWTWGLAANLVIPLIAVVQLWIEYMLLRPAGRGLALLFLLLNLASLAVEAVSKMFQLMVVPLASGGAGGALSEAMATFALTAHGVAFNIALIFFGAACLVSGTLIWRSGYLPRFIGVLMQIAGLCYLVASFSELLAPSFARMISPAILLPVLVGETSFCLWLLIRGVNVRKWNERQDSIARGQP</sequence>
<keyword evidence="1" id="KW-1133">Transmembrane helix</keyword>
<evidence type="ECO:0000256" key="1">
    <source>
        <dbReference type="SAM" id="Phobius"/>
    </source>
</evidence>
<dbReference type="RefSeq" id="WP_207932388.1">
    <property type="nucleotide sequence ID" value="NZ_CP062222.1"/>
</dbReference>
<dbReference type="Pfam" id="PF14329">
    <property type="entry name" value="DUF4386"/>
    <property type="match status" value="1"/>
</dbReference>
<dbReference type="Proteomes" id="UP000663918">
    <property type="component" value="Chromosome"/>
</dbReference>
<proteinExistence type="predicted"/>
<keyword evidence="1" id="KW-0472">Membrane</keyword>
<feature type="transmembrane region" description="Helical" evidence="1">
    <location>
        <begin position="57"/>
        <end position="78"/>
    </location>
</feature>
<organism evidence="2 3">
    <name type="scientific">Brevundimonas goettingensis</name>
    <dbReference type="NCBI Taxonomy" id="2774190"/>
    <lineage>
        <taxon>Bacteria</taxon>
        <taxon>Pseudomonadati</taxon>
        <taxon>Pseudomonadota</taxon>
        <taxon>Alphaproteobacteria</taxon>
        <taxon>Caulobacterales</taxon>
        <taxon>Caulobacteraceae</taxon>
        <taxon>Brevundimonas</taxon>
    </lineage>
</organism>
<dbReference type="KEGG" id="bgoe:IFJ75_09870"/>
<evidence type="ECO:0000313" key="2">
    <source>
        <dbReference type="EMBL" id="QTC93112.1"/>
    </source>
</evidence>
<keyword evidence="3" id="KW-1185">Reference proteome</keyword>
<dbReference type="EMBL" id="CP062222">
    <property type="protein sequence ID" value="QTC93112.1"/>
    <property type="molecule type" value="Genomic_DNA"/>
</dbReference>
<feature type="transmembrane region" description="Helical" evidence="1">
    <location>
        <begin position="198"/>
        <end position="220"/>
    </location>
</feature>
<gene>
    <name evidence="2" type="ORF">IFJ75_09870</name>
</gene>
<dbReference type="AlphaFoldDB" id="A0A975C7S3"/>
<feature type="transmembrane region" description="Helical" evidence="1">
    <location>
        <begin position="170"/>
        <end position="192"/>
    </location>
</feature>
<name>A0A975C7S3_9CAUL</name>
<feature type="transmembrane region" description="Helical" evidence="1">
    <location>
        <begin position="12"/>
        <end position="37"/>
    </location>
</feature>
<accession>A0A975C7S3</accession>
<protein>
    <submittedName>
        <fullName evidence="2">DUF4386 domain-containing protein</fullName>
    </submittedName>
</protein>
<reference evidence="2" key="1">
    <citation type="submission" date="2020-09" db="EMBL/GenBank/DDBJ databases">
        <title>Brevundimonas sp. LVF2 isolated from a puddle in Goettingen, Germany.</title>
        <authorList>
            <person name="Friedrich I."/>
            <person name="Klassen A."/>
            <person name="Hannes N."/>
            <person name="Schneider D."/>
            <person name="Hertel R."/>
            <person name="Daniel R."/>
        </authorList>
    </citation>
    <scope>NUCLEOTIDE SEQUENCE</scope>
    <source>
        <strain evidence="2">LVF2</strain>
    </source>
</reference>
<dbReference type="InterPro" id="IPR025495">
    <property type="entry name" value="DUF4386"/>
</dbReference>
<keyword evidence="1" id="KW-0812">Transmembrane</keyword>
<feature type="transmembrane region" description="Helical" evidence="1">
    <location>
        <begin position="131"/>
        <end position="158"/>
    </location>
</feature>